<evidence type="ECO:0000313" key="2">
    <source>
        <dbReference type="Proteomes" id="UP000192277"/>
    </source>
</evidence>
<dbReference type="SUPFAM" id="SSF49299">
    <property type="entry name" value="PKD domain"/>
    <property type="match status" value="1"/>
</dbReference>
<dbReference type="EMBL" id="LWBO01000003">
    <property type="protein sequence ID" value="OQP53265.1"/>
    <property type="molecule type" value="Genomic_DNA"/>
</dbReference>
<dbReference type="PROSITE" id="PS51257">
    <property type="entry name" value="PROKAR_LIPOPROTEIN"/>
    <property type="match status" value="1"/>
</dbReference>
<accession>A0ABX3P2E5</accession>
<proteinExistence type="predicted"/>
<keyword evidence="2" id="KW-1185">Reference proteome</keyword>
<reference evidence="1 2" key="1">
    <citation type="submission" date="2016-04" db="EMBL/GenBank/DDBJ databases">
        <authorList>
            <person name="Chen L."/>
            <person name="Zhuang W."/>
            <person name="Wang G."/>
        </authorList>
    </citation>
    <scope>NUCLEOTIDE SEQUENCE [LARGE SCALE GENOMIC DNA]</scope>
    <source>
        <strain evidence="2">GR20</strain>
    </source>
</reference>
<sequence>MKSSIKFNIITAICPLALGVLVLFGCSKGSNNSYESYGAVDSLTATFTVSPVPGNDTKFIITNTTQGACVGTRWDVGKDTSGGAMGKPVDTVFYPLAGTYTIKMWALDKRGKLYSAAPVKVTTTKNDPAYDNVIKGGAMNTGDDQYWSKFDAVLTNRITWTLANNAYTGQVSVPVSIQPNGGIYQAVQVVANKKYHFAMTATYGAPNLAWLEVYIGPSTPVDGKDYTDGGKRLGYITWNSWVAYSGSKGFDITFGASGTYYVVVKAGCNAGGNFSTSGFSVTNVDLRRIQE</sequence>
<dbReference type="RefSeq" id="WP_014218192.1">
    <property type="nucleotide sequence ID" value="NZ_LWBO01000003.1"/>
</dbReference>
<organism evidence="1 2">
    <name type="scientific">Niastella koreensis</name>
    <dbReference type="NCBI Taxonomy" id="354356"/>
    <lineage>
        <taxon>Bacteria</taxon>
        <taxon>Pseudomonadati</taxon>
        <taxon>Bacteroidota</taxon>
        <taxon>Chitinophagia</taxon>
        <taxon>Chitinophagales</taxon>
        <taxon>Chitinophagaceae</taxon>
        <taxon>Niastella</taxon>
    </lineage>
</organism>
<evidence type="ECO:0000313" key="1">
    <source>
        <dbReference type="EMBL" id="OQP53265.1"/>
    </source>
</evidence>
<evidence type="ECO:0008006" key="3">
    <source>
        <dbReference type="Google" id="ProtNLM"/>
    </source>
</evidence>
<name>A0ABX3P2E5_9BACT</name>
<dbReference type="InterPro" id="IPR035986">
    <property type="entry name" value="PKD_dom_sf"/>
</dbReference>
<dbReference type="Proteomes" id="UP000192277">
    <property type="component" value="Unassembled WGS sequence"/>
</dbReference>
<comment type="caution">
    <text evidence="1">The sequence shown here is derived from an EMBL/GenBank/DDBJ whole genome shotgun (WGS) entry which is preliminary data.</text>
</comment>
<protein>
    <recommendedName>
        <fullName evidence="3">PKD domain-containing protein</fullName>
    </recommendedName>
</protein>
<gene>
    <name evidence="1" type="ORF">A4D02_23020</name>
</gene>